<feature type="transmembrane region" description="Helical" evidence="5">
    <location>
        <begin position="148"/>
        <end position="167"/>
    </location>
</feature>
<dbReference type="InterPro" id="IPR008217">
    <property type="entry name" value="Ccc1_fam"/>
</dbReference>
<dbReference type="Proteomes" id="UP000535543">
    <property type="component" value="Unassembled WGS sequence"/>
</dbReference>
<evidence type="ECO:0000256" key="1">
    <source>
        <dbReference type="ARBA" id="ARBA00004127"/>
    </source>
</evidence>
<proteinExistence type="predicted"/>
<feature type="transmembrane region" description="Helical" evidence="5">
    <location>
        <begin position="210"/>
        <end position="231"/>
    </location>
</feature>
<dbReference type="EMBL" id="VCQU01000004">
    <property type="protein sequence ID" value="NMN95913.1"/>
    <property type="molecule type" value="Genomic_DNA"/>
</dbReference>
<reference evidence="6 7" key="2">
    <citation type="submission" date="2020-06" db="EMBL/GenBank/DDBJ databases">
        <title>Antribacter stalactiti gen. nov., sp. nov., a new member of the family Nacardiaceae isolated from a cave.</title>
        <authorList>
            <person name="Kim I.S."/>
        </authorList>
    </citation>
    <scope>NUCLEOTIDE SEQUENCE [LARGE SCALE GENOMIC DNA]</scope>
    <source>
        <strain evidence="6 7">YC2-7</strain>
    </source>
</reference>
<accession>A0A848KAP1</accession>
<keyword evidence="3 5" id="KW-1133">Transmembrane helix</keyword>
<dbReference type="GO" id="GO:0030026">
    <property type="term" value="P:intracellular manganese ion homeostasis"/>
    <property type="evidence" value="ECO:0007669"/>
    <property type="project" value="InterPro"/>
</dbReference>
<evidence type="ECO:0000256" key="2">
    <source>
        <dbReference type="ARBA" id="ARBA00022692"/>
    </source>
</evidence>
<dbReference type="PANTHER" id="PTHR31851">
    <property type="entry name" value="FE(2+)/MN(2+) TRANSPORTER PCL1"/>
    <property type="match status" value="1"/>
</dbReference>
<gene>
    <name evidence="6" type="ORF">FGL95_12805</name>
</gene>
<evidence type="ECO:0000313" key="7">
    <source>
        <dbReference type="Proteomes" id="UP000535543"/>
    </source>
</evidence>
<evidence type="ECO:0000256" key="4">
    <source>
        <dbReference type="ARBA" id="ARBA00023136"/>
    </source>
</evidence>
<feature type="transmembrane region" description="Helical" evidence="5">
    <location>
        <begin position="34"/>
        <end position="57"/>
    </location>
</feature>
<name>A0A848KAP1_9NOCA</name>
<comment type="subcellular location">
    <subcellularLocation>
        <location evidence="1">Endomembrane system</location>
        <topology evidence="1">Multi-pass membrane protein</topology>
    </subcellularLocation>
</comment>
<feature type="transmembrane region" description="Helical" evidence="5">
    <location>
        <begin position="173"/>
        <end position="198"/>
    </location>
</feature>
<keyword evidence="2 5" id="KW-0812">Transmembrane</keyword>
<protein>
    <recommendedName>
        <fullName evidence="8">VIT family protein</fullName>
    </recommendedName>
</protein>
<keyword evidence="7" id="KW-1185">Reference proteome</keyword>
<keyword evidence="4 5" id="KW-0472">Membrane</keyword>
<evidence type="ECO:0000256" key="5">
    <source>
        <dbReference type="SAM" id="Phobius"/>
    </source>
</evidence>
<dbReference type="AlphaFoldDB" id="A0A848KAP1"/>
<organism evidence="6 7">
    <name type="scientific">Antrihabitans stalactiti</name>
    <dbReference type="NCBI Taxonomy" id="2584121"/>
    <lineage>
        <taxon>Bacteria</taxon>
        <taxon>Bacillati</taxon>
        <taxon>Actinomycetota</taxon>
        <taxon>Actinomycetes</taxon>
        <taxon>Mycobacteriales</taxon>
        <taxon>Nocardiaceae</taxon>
        <taxon>Antrihabitans</taxon>
    </lineage>
</organism>
<dbReference type="Pfam" id="PF01988">
    <property type="entry name" value="VIT1"/>
    <property type="match status" value="1"/>
</dbReference>
<reference evidence="6 7" key="1">
    <citation type="submission" date="2019-05" db="EMBL/GenBank/DDBJ databases">
        <authorList>
            <person name="Lee S.D."/>
        </authorList>
    </citation>
    <scope>NUCLEOTIDE SEQUENCE [LARGE SCALE GENOMIC DNA]</scope>
    <source>
        <strain evidence="6 7">YC2-7</strain>
    </source>
</reference>
<comment type="caution">
    <text evidence="6">The sequence shown here is derived from an EMBL/GenBank/DDBJ whole genome shotgun (WGS) entry which is preliminary data.</text>
</comment>
<evidence type="ECO:0000256" key="3">
    <source>
        <dbReference type="ARBA" id="ARBA00022989"/>
    </source>
</evidence>
<evidence type="ECO:0008006" key="8">
    <source>
        <dbReference type="Google" id="ProtNLM"/>
    </source>
</evidence>
<dbReference type="GO" id="GO:0012505">
    <property type="term" value="C:endomembrane system"/>
    <property type="evidence" value="ECO:0007669"/>
    <property type="project" value="UniProtKB-SubCell"/>
</dbReference>
<dbReference type="GO" id="GO:0005384">
    <property type="term" value="F:manganese ion transmembrane transporter activity"/>
    <property type="evidence" value="ECO:0007669"/>
    <property type="project" value="InterPro"/>
</dbReference>
<sequence>MPHEFDHEHSNVSGGWLRAATFGAMDGLVSNTSLIAGVGGAGVAAHTIVLSGVAGLVSGAFSMALGEYTSVATQNEQLEAEVRVERRAMKKHPEAELAELVDMFTNMGMSRDTATAAANEVHTDPERALNIHVTQELGLDPDEKPSPWVAAGSSFVMFSVGAIFPLIPYLLGFASLAAGLAVGGLGLLLAGALASRFTTQSVAQAALRQLVFGAIAIGATYAVGSIIGIGLPG</sequence>
<evidence type="ECO:0000313" key="6">
    <source>
        <dbReference type="EMBL" id="NMN95913.1"/>
    </source>
</evidence>